<dbReference type="PANTHER" id="PTHR23135:SF4">
    <property type="entry name" value="UDP-N-ACETYLMURAMOYL-L-ALANYL-D-GLUTAMATE--2,6-DIAMINOPIMELATE LIGASE MURE HOMOLOG, CHLOROPLASTIC"/>
    <property type="match status" value="1"/>
</dbReference>
<dbReference type="NCBIfam" id="TIGR01085">
    <property type="entry name" value="murE"/>
    <property type="match status" value="1"/>
</dbReference>
<dbReference type="GO" id="GO:0009252">
    <property type="term" value="P:peptidoglycan biosynthetic process"/>
    <property type="evidence" value="ECO:0007669"/>
    <property type="project" value="UniProtKB-UniRule"/>
</dbReference>
<feature type="domain" description="Mur ligase C-terminal" evidence="15">
    <location>
        <begin position="336"/>
        <end position="464"/>
    </location>
</feature>
<dbReference type="Pfam" id="PF08245">
    <property type="entry name" value="Mur_ligase_M"/>
    <property type="match status" value="1"/>
</dbReference>
<proteinExistence type="inferred from homology"/>
<evidence type="ECO:0000256" key="2">
    <source>
        <dbReference type="ARBA" id="ARBA00005898"/>
    </source>
</evidence>
<feature type="binding site" evidence="12">
    <location>
        <begin position="111"/>
        <end position="117"/>
    </location>
    <ligand>
        <name>ATP</name>
        <dbReference type="ChEBI" id="CHEBI:30616"/>
    </ligand>
</feature>
<evidence type="ECO:0000256" key="1">
    <source>
        <dbReference type="ARBA" id="ARBA00004752"/>
    </source>
</evidence>
<dbReference type="RefSeq" id="WP_099479496.1">
    <property type="nucleotide sequence ID" value="NZ_CP016809.1"/>
</dbReference>
<keyword evidence="11 12" id="KW-0961">Cell wall biogenesis/degradation</keyword>
<name>A0A1B2E6W4_9BACL</name>
<dbReference type="GO" id="GO:0008360">
    <property type="term" value="P:regulation of cell shape"/>
    <property type="evidence" value="ECO:0007669"/>
    <property type="project" value="UniProtKB-KW"/>
</dbReference>
<evidence type="ECO:0000256" key="11">
    <source>
        <dbReference type="ARBA" id="ARBA00023316"/>
    </source>
</evidence>
<dbReference type="InterPro" id="IPR036615">
    <property type="entry name" value="Mur_ligase_C_dom_sf"/>
</dbReference>
<evidence type="ECO:0000256" key="4">
    <source>
        <dbReference type="ARBA" id="ARBA00022598"/>
    </source>
</evidence>
<dbReference type="GO" id="GO:0000287">
    <property type="term" value="F:magnesium ion binding"/>
    <property type="evidence" value="ECO:0007669"/>
    <property type="project" value="UniProtKB-UniRule"/>
</dbReference>
<dbReference type="InterPro" id="IPR036565">
    <property type="entry name" value="Mur-like_cat_sf"/>
</dbReference>
<evidence type="ECO:0000256" key="5">
    <source>
        <dbReference type="ARBA" id="ARBA00022618"/>
    </source>
</evidence>
<accession>A0A1B2E6W4</accession>
<feature type="binding site" evidence="12">
    <location>
        <position position="152"/>
    </location>
    <ligand>
        <name>UDP-N-acetyl-alpha-D-muramoyl-L-alanyl-D-glutamate</name>
        <dbReference type="ChEBI" id="CHEBI:83900"/>
    </ligand>
</feature>
<dbReference type="HAMAP" id="MF_00208">
    <property type="entry name" value="MurE"/>
    <property type="match status" value="1"/>
</dbReference>
<evidence type="ECO:0000256" key="9">
    <source>
        <dbReference type="ARBA" id="ARBA00022984"/>
    </source>
</evidence>
<evidence type="ECO:0000256" key="3">
    <source>
        <dbReference type="ARBA" id="ARBA00022490"/>
    </source>
</evidence>
<dbReference type="InterPro" id="IPR005761">
    <property type="entry name" value="UDP-N-AcMur-Glu-dNH2Pim_ligase"/>
</dbReference>
<dbReference type="PANTHER" id="PTHR23135">
    <property type="entry name" value="MUR LIGASE FAMILY MEMBER"/>
    <property type="match status" value="1"/>
</dbReference>
<comment type="pathway">
    <text evidence="1 12 13">Cell wall biogenesis; peptidoglycan biosynthesis.</text>
</comment>
<keyword evidence="6 12" id="KW-0547">Nucleotide-binding</keyword>
<comment type="PTM">
    <text evidence="12">Carboxylation is probably crucial for Mg(2+) binding and, consequently, for the gamma-phosphate positioning of ATP.</text>
</comment>
<feature type="binding site" evidence="12">
    <location>
        <position position="30"/>
    </location>
    <ligand>
        <name>UDP-N-acetyl-alpha-D-muramoyl-L-alanyl-D-glutamate</name>
        <dbReference type="ChEBI" id="CHEBI:83900"/>
    </ligand>
</feature>
<gene>
    <name evidence="12" type="primary">murE</name>
    <name evidence="17" type="ORF">BBD41_25850</name>
</gene>
<dbReference type="Pfam" id="PF02875">
    <property type="entry name" value="Mur_ligase_C"/>
    <property type="match status" value="1"/>
</dbReference>
<dbReference type="InterPro" id="IPR018109">
    <property type="entry name" value="Folylpolyglutamate_synth_CS"/>
</dbReference>
<dbReference type="InterPro" id="IPR035911">
    <property type="entry name" value="MurE/MurF_N"/>
</dbReference>
<evidence type="ECO:0000259" key="16">
    <source>
        <dbReference type="Pfam" id="PF08245"/>
    </source>
</evidence>
<sequence length="503" mass="55341">MNLKSLTDGLILKTITGSTSREITNLDTDSRNIKPGGLFICVPGFRVNGHDYARDAVANGAVAVVAEQDLPDLPGDVTCIKVPDVRRALPILANAFFDNPTGRLRLIGITGTNGKTTTTHMVEKILNDCGRKTGMIGTLYMRIGEHTEPAQNTTPDTIQLQRYLHTMAALGGEYAVLEVSSHGLDMGRVRGSDFQTVVFTNLSHDHLDYHLDMDSYRSTKELLFSQLGNSSRDMLKKAVLNADDEASAYYAKRTSAQVVTYGIKQPAHIRAEDIRHASEGCSFMVRSPWGDGRFSLKVHGMYNVYNALAAIAVGLVEGLHLEDIRHSLEQFAGVQGRFQEIQTNQSFRVVVDYAHNPDGLKATLQSARTITSGKMICVLGCRGERDRLKRPIMADIAASHSDYVFFTTDNPFSEDPETILAEMLNGLNDRESVNWEVVLNRKEAIRRAVKMAGDEDRIIITGRGHERRYVSGGTTELFSDEEVVLHSLAGSGEGIQTANAPNL</sequence>
<reference evidence="17" key="1">
    <citation type="submission" date="2016-08" db="EMBL/GenBank/DDBJ databases">
        <title>Complete Genome Seqeunce of Paenibacillus sp. nov. IHBB 9852 from high altitute lake of Indian trans-Himalayas.</title>
        <authorList>
            <person name="Kiran S."/>
            <person name="Swarnkar M.K."/>
            <person name="Rana A."/>
            <person name="Tewari R."/>
            <person name="Gulati A."/>
        </authorList>
    </citation>
    <scope>NUCLEOTIDE SEQUENCE [LARGE SCALE GENOMIC DNA]</scope>
    <source>
        <strain evidence="17">IHBB 9852</strain>
    </source>
</reference>
<dbReference type="GO" id="GO:0071555">
    <property type="term" value="P:cell wall organization"/>
    <property type="evidence" value="ECO:0007669"/>
    <property type="project" value="UniProtKB-KW"/>
</dbReference>
<dbReference type="EC" id="6.3.2.-" evidence="12"/>
<keyword evidence="7 12" id="KW-0067">ATP-binding</keyword>
<evidence type="ECO:0000256" key="8">
    <source>
        <dbReference type="ARBA" id="ARBA00022960"/>
    </source>
</evidence>
<evidence type="ECO:0000256" key="13">
    <source>
        <dbReference type="RuleBase" id="RU004135"/>
    </source>
</evidence>
<dbReference type="InterPro" id="IPR004101">
    <property type="entry name" value="Mur_ligase_C"/>
</dbReference>
<feature type="domain" description="Mur ligase central" evidence="16">
    <location>
        <begin position="109"/>
        <end position="313"/>
    </location>
</feature>
<protein>
    <recommendedName>
        <fullName evidence="12">UDP-N-acetylmuramyl-tripeptide synthetase</fullName>
        <ecNumber evidence="12">6.3.2.-</ecNumber>
    </recommendedName>
    <alternativeName>
        <fullName evidence="12">UDP-MurNAc-tripeptide synthetase</fullName>
    </alternativeName>
</protein>
<dbReference type="UniPathway" id="UPA00219"/>
<dbReference type="Gene3D" id="3.40.1390.10">
    <property type="entry name" value="MurE/MurF, N-terminal domain"/>
    <property type="match status" value="1"/>
</dbReference>
<dbReference type="Gene3D" id="3.90.190.20">
    <property type="entry name" value="Mur ligase, C-terminal domain"/>
    <property type="match status" value="1"/>
</dbReference>
<keyword evidence="10 12" id="KW-0131">Cell cycle</keyword>
<keyword evidence="12" id="KW-0460">Magnesium</keyword>
<dbReference type="GO" id="GO:0005737">
    <property type="term" value="C:cytoplasm"/>
    <property type="evidence" value="ECO:0007669"/>
    <property type="project" value="UniProtKB-SubCell"/>
</dbReference>
<feature type="binding site" evidence="12">
    <location>
        <position position="180"/>
    </location>
    <ligand>
        <name>UDP-N-acetyl-alpha-D-muramoyl-L-alanyl-D-glutamate</name>
        <dbReference type="ChEBI" id="CHEBI:83900"/>
    </ligand>
</feature>
<dbReference type="KEGG" id="pib:BBD41_25850"/>
<dbReference type="GO" id="GO:0005524">
    <property type="term" value="F:ATP binding"/>
    <property type="evidence" value="ECO:0007669"/>
    <property type="project" value="UniProtKB-UniRule"/>
</dbReference>
<evidence type="ECO:0000259" key="14">
    <source>
        <dbReference type="Pfam" id="PF01225"/>
    </source>
</evidence>
<keyword evidence="9 12" id="KW-0573">Peptidoglycan synthesis</keyword>
<evidence type="ECO:0000256" key="7">
    <source>
        <dbReference type="ARBA" id="ARBA00022840"/>
    </source>
</evidence>
<keyword evidence="5 12" id="KW-0132">Cell division</keyword>
<evidence type="ECO:0000259" key="15">
    <source>
        <dbReference type="Pfam" id="PF02875"/>
    </source>
</evidence>
<dbReference type="PROSITE" id="PS01011">
    <property type="entry name" value="FOLYLPOLYGLU_SYNT_1"/>
    <property type="match status" value="1"/>
</dbReference>
<feature type="binding site" evidence="12">
    <location>
        <position position="188"/>
    </location>
    <ligand>
        <name>UDP-N-acetyl-alpha-D-muramoyl-L-alanyl-D-glutamate</name>
        <dbReference type="ChEBI" id="CHEBI:83900"/>
    </ligand>
</feature>
<dbReference type="Pfam" id="PF01225">
    <property type="entry name" value="Mur_ligase"/>
    <property type="match status" value="1"/>
</dbReference>
<feature type="binding site" evidence="12">
    <location>
        <begin position="153"/>
        <end position="154"/>
    </location>
    <ligand>
        <name>UDP-N-acetyl-alpha-D-muramoyl-L-alanyl-D-glutamate</name>
        <dbReference type="ChEBI" id="CHEBI:83900"/>
    </ligand>
</feature>
<evidence type="ECO:0000256" key="10">
    <source>
        <dbReference type="ARBA" id="ARBA00023306"/>
    </source>
</evidence>
<comment type="cofactor">
    <cofactor evidence="12">
        <name>Mg(2+)</name>
        <dbReference type="ChEBI" id="CHEBI:18420"/>
    </cofactor>
</comment>
<dbReference type="SUPFAM" id="SSF63418">
    <property type="entry name" value="MurE/MurF N-terminal domain"/>
    <property type="match status" value="1"/>
</dbReference>
<dbReference type="SUPFAM" id="SSF53623">
    <property type="entry name" value="MurD-like peptide ligases, catalytic domain"/>
    <property type="match status" value="1"/>
</dbReference>
<dbReference type="GO" id="GO:0051301">
    <property type="term" value="P:cell division"/>
    <property type="evidence" value="ECO:0007669"/>
    <property type="project" value="UniProtKB-KW"/>
</dbReference>
<comment type="similarity">
    <text evidence="2 12">Belongs to the MurCDEF family. MurE subfamily.</text>
</comment>
<feature type="domain" description="Mur ligase N-terminal catalytic" evidence="14">
    <location>
        <begin position="22"/>
        <end position="96"/>
    </location>
</feature>
<comment type="function">
    <text evidence="12">Catalyzes the addition of an amino acid to the nucleotide precursor UDP-N-acetylmuramoyl-L-alanyl-D-glutamate (UMAG) in the biosynthesis of bacterial cell-wall peptidoglycan.</text>
</comment>
<feature type="modified residue" description="N6-carboxylysine" evidence="12">
    <location>
        <position position="220"/>
    </location>
</feature>
<keyword evidence="4 12" id="KW-0436">Ligase</keyword>
<dbReference type="SUPFAM" id="SSF53244">
    <property type="entry name" value="MurD-like peptide ligases, peptide-binding domain"/>
    <property type="match status" value="1"/>
</dbReference>
<comment type="subcellular location">
    <subcellularLocation>
        <location evidence="12 13">Cytoplasm</location>
    </subcellularLocation>
</comment>
<dbReference type="NCBIfam" id="NF001126">
    <property type="entry name" value="PRK00139.1-4"/>
    <property type="match status" value="1"/>
</dbReference>
<dbReference type="GO" id="GO:0004326">
    <property type="term" value="F:tetrahydrofolylpolyglutamate synthase activity"/>
    <property type="evidence" value="ECO:0007669"/>
    <property type="project" value="InterPro"/>
</dbReference>
<dbReference type="InterPro" id="IPR000713">
    <property type="entry name" value="Mur_ligase_N"/>
</dbReference>
<dbReference type="AlphaFoldDB" id="A0A1B2E6W4"/>
<organism evidence="17">
    <name type="scientific">Paenibacillus ihbetae</name>
    <dbReference type="NCBI Taxonomy" id="1870820"/>
    <lineage>
        <taxon>Bacteria</taxon>
        <taxon>Bacillati</taxon>
        <taxon>Bacillota</taxon>
        <taxon>Bacilli</taxon>
        <taxon>Bacillales</taxon>
        <taxon>Paenibacillaceae</taxon>
        <taxon>Paenibacillus</taxon>
    </lineage>
</organism>
<evidence type="ECO:0000313" key="17">
    <source>
        <dbReference type="EMBL" id="ANY75725.1"/>
    </source>
</evidence>
<evidence type="ECO:0000256" key="6">
    <source>
        <dbReference type="ARBA" id="ARBA00022741"/>
    </source>
</evidence>
<dbReference type="EMBL" id="CP016809">
    <property type="protein sequence ID" value="ANY75725.1"/>
    <property type="molecule type" value="Genomic_DNA"/>
</dbReference>
<evidence type="ECO:0000256" key="12">
    <source>
        <dbReference type="HAMAP-Rule" id="MF_00208"/>
    </source>
</evidence>
<keyword evidence="8 12" id="KW-0133">Cell shape</keyword>
<dbReference type="Gene3D" id="3.40.1190.10">
    <property type="entry name" value="Mur-like, catalytic domain"/>
    <property type="match status" value="1"/>
</dbReference>
<comment type="caution">
    <text evidence="12">Lacks conserved residue(s) required for the propagation of feature annotation.</text>
</comment>
<dbReference type="InterPro" id="IPR013221">
    <property type="entry name" value="Mur_ligase_cen"/>
</dbReference>
<keyword evidence="3 12" id="KW-0963">Cytoplasm</keyword>